<dbReference type="Proteomes" id="UP000583929">
    <property type="component" value="Unassembled WGS sequence"/>
</dbReference>
<dbReference type="GO" id="GO:0003677">
    <property type="term" value="F:DNA binding"/>
    <property type="evidence" value="ECO:0007669"/>
    <property type="project" value="UniProtKB-KW"/>
</dbReference>
<dbReference type="PROSITE" id="PS51152">
    <property type="entry name" value="NFYA_HAP2_2"/>
    <property type="match status" value="1"/>
</dbReference>
<evidence type="ECO:0000256" key="4">
    <source>
        <dbReference type="ARBA" id="ARBA00023159"/>
    </source>
</evidence>
<organism evidence="10 12">
    <name type="scientific">Cannabis sativa</name>
    <name type="common">Hemp</name>
    <name type="synonym">Marijuana</name>
    <dbReference type="NCBI Taxonomy" id="3483"/>
    <lineage>
        <taxon>Eukaryota</taxon>
        <taxon>Viridiplantae</taxon>
        <taxon>Streptophyta</taxon>
        <taxon>Embryophyta</taxon>
        <taxon>Tracheophyta</taxon>
        <taxon>Spermatophyta</taxon>
        <taxon>Magnoliopsida</taxon>
        <taxon>eudicotyledons</taxon>
        <taxon>Gunneridae</taxon>
        <taxon>Pentapetalae</taxon>
        <taxon>rosids</taxon>
        <taxon>fabids</taxon>
        <taxon>Rosales</taxon>
        <taxon>Cannabaceae</taxon>
        <taxon>Cannabis</taxon>
    </lineage>
</organism>
<dbReference type="EMBL" id="JAATIP010000249">
    <property type="protein sequence ID" value="KAF4356689.1"/>
    <property type="molecule type" value="Genomic_DNA"/>
</dbReference>
<dbReference type="Proteomes" id="UP000525078">
    <property type="component" value="Unassembled WGS sequence"/>
</dbReference>
<comment type="subcellular location">
    <subcellularLocation>
        <location evidence="1 8">Nucleus</location>
    </subcellularLocation>
</comment>
<evidence type="ECO:0000313" key="11">
    <source>
        <dbReference type="EMBL" id="KAF4396125.1"/>
    </source>
</evidence>
<keyword evidence="2 8" id="KW-0805">Transcription regulation</keyword>
<keyword evidence="6 8" id="KW-0539">Nucleus</keyword>
<comment type="subunit">
    <text evidence="7">Heterotrimeric transcription factor composed of three components, NF-YA, NF-YB and NF-YC. NF-YB and NF-YC must interact and dimerize for NF-YA association and DNA binding.</text>
</comment>
<feature type="compositionally biased region" description="Pro residues" evidence="9">
    <location>
        <begin position="122"/>
        <end position="131"/>
    </location>
</feature>
<evidence type="ECO:0000256" key="6">
    <source>
        <dbReference type="ARBA" id="ARBA00023242"/>
    </source>
</evidence>
<dbReference type="InterPro" id="IPR001289">
    <property type="entry name" value="NFYA"/>
</dbReference>
<gene>
    <name evidence="10" type="ORF">F8388_010911</name>
    <name evidence="11" type="ORF">G4B88_020762</name>
</gene>
<keyword evidence="4" id="KW-0010">Activator</keyword>
<evidence type="ECO:0000256" key="1">
    <source>
        <dbReference type="ARBA" id="ARBA00004123"/>
    </source>
</evidence>
<dbReference type="InterPro" id="IPR018362">
    <property type="entry name" value="CCAAT-binding_factor_CS"/>
</dbReference>
<protein>
    <recommendedName>
        <fullName evidence="8">Nuclear transcription factor Y subunit</fullName>
    </recommendedName>
</protein>
<evidence type="ECO:0000256" key="5">
    <source>
        <dbReference type="ARBA" id="ARBA00023163"/>
    </source>
</evidence>
<dbReference type="EMBL" id="JAATIQ010000037">
    <property type="protein sequence ID" value="KAF4396125.1"/>
    <property type="molecule type" value="Genomic_DNA"/>
</dbReference>
<comment type="caution">
    <text evidence="10">The sequence shown here is derived from an EMBL/GenBank/DDBJ whole genome shotgun (WGS) entry which is preliminary data.</text>
</comment>
<evidence type="ECO:0000256" key="9">
    <source>
        <dbReference type="SAM" id="MobiDB-lite"/>
    </source>
</evidence>
<dbReference type="SMART" id="SM00521">
    <property type="entry name" value="CBF"/>
    <property type="match status" value="1"/>
</dbReference>
<reference evidence="12 13" key="1">
    <citation type="journal article" date="2020" name="bioRxiv">
        <title>Sequence and annotation of 42 cannabis genomes reveals extensive copy number variation in cannabinoid synthesis and pathogen resistance genes.</title>
        <authorList>
            <person name="Mckernan K.J."/>
            <person name="Helbert Y."/>
            <person name="Kane L.T."/>
            <person name="Ebling H."/>
            <person name="Zhang L."/>
            <person name="Liu B."/>
            <person name="Eaton Z."/>
            <person name="Mclaughlin S."/>
            <person name="Kingan S."/>
            <person name="Baybayan P."/>
            <person name="Concepcion G."/>
            <person name="Jordan M."/>
            <person name="Riva A."/>
            <person name="Barbazuk W."/>
            <person name="Harkins T."/>
        </authorList>
    </citation>
    <scope>NUCLEOTIDE SEQUENCE [LARGE SCALE GENOMIC DNA]</scope>
    <source>
        <strain evidence="12 13">cv. Jamaican Lion 4</strain>
        <strain evidence="11">Father</strain>
        <strain evidence="10">Mother</strain>
        <tissue evidence="10">Leaf</tissue>
    </source>
</reference>
<keyword evidence="3 8" id="KW-0238">DNA-binding</keyword>
<comment type="function">
    <text evidence="8">Component of the sequence-specific heterotrimeric transcription factor (NF-Y) which specifically recognizes a 5'-CCAAT-3' box motif found in the promoters of its target genes.</text>
</comment>
<dbReference type="AlphaFoldDB" id="A0A7J6EG92"/>
<feature type="region of interest" description="Disordered" evidence="9">
    <location>
        <begin position="64"/>
        <end position="135"/>
    </location>
</feature>
<dbReference type="PANTHER" id="PTHR12632">
    <property type="entry name" value="TRANSCRIPTION FACTOR NF-Y ALPHA-RELATED"/>
    <property type="match status" value="1"/>
</dbReference>
<evidence type="ECO:0000256" key="7">
    <source>
        <dbReference type="ARBA" id="ARBA00025911"/>
    </source>
</evidence>
<evidence type="ECO:0000256" key="3">
    <source>
        <dbReference type="ARBA" id="ARBA00023125"/>
    </source>
</evidence>
<evidence type="ECO:0000313" key="10">
    <source>
        <dbReference type="EMBL" id="KAF4356689.1"/>
    </source>
</evidence>
<evidence type="ECO:0000256" key="2">
    <source>
        <dbReference type="ARBA" id="ARBA00023015"/>
    </source>
</evidence>
<keyword evidence="13" id="KW-1185">Reference proteome</keyword>
<dbReference type="Gene3D" id="6.10.250.2430">
    <property type="match status" value="1"/>
</dbReference>
<evidence type="ECO:0000256" key="8">
    <source>
        <dbReference type="RuleBase" id="RU367155"/>
    </source>
</evidence>
<dbReference type="PRINTS" id="PR00616">
    <property type="entry name" value="CCAATSUBUNTB"/>
</dbReference>
<sequence>MHQKLINGSSNHLESDANISSTQNLGISTNIGNNSQPWWGNGIGHHQTISKALFGGTTTTITMMTLSPPNTTLNADLPNQTTNSSSQANQVTGSGSKNEADHKDLLQSDGKYGEEQQVSSAAPPPPPPPPVNEYLVPHTQLELSSHSIGCGSYAYSEPYFGGVMPFGAHALVQSHGLGMAASRMALPLDITEEPVYVNAKQYHGILRRRQSRAKAELEKKLIKVRKPYLHESRHLHAMRRARGTGGRFLNTKKTNNKTAHNTAPEMNTTTSSAAADAAISTDPIISLSTKPVSSDSSSDHYESTELSMQKMHQTKTYHPNVNSNSCYQPHQGFQLSAYHSLSGGDHRIEEGDLISGQHRERIMTNGTAHRALTIK</sequence>
<evidence type="ECO:0000313" key="12">
    <source>
        <dbReference type="Proteomes" id="UP000525078"/>
    </source>
</evidence>
<evidence type="ECO:0000313" key="13">
    <source>
        <dbReference type="Proteomes" id="UP000583929"/>
    </source>
</evidence>
<feature type="compositionally biased region" description="Basic and acidic residues" evidence="9">
    <location>
        <begin position="98"/>
        <end position="114"/>
    </location>
</feature>
<feature type="compositionally biased region" description="Polar residues" evidence="9">
    <location>
        <begin position="67"/>
        <end position="97"/>
    </location>
</feature>
<name>A0A7J6EG92_CANSA</name>
<dbReference type="GO" id="GO:0003700">
    <property type="term" value="F:DNA-binding transcription factor activity"/>
    <property type="evidence" value="ECO:0007669"/>
    <property type="project" value="UniProtKB-UniRule"/>
</dbReference>
<keyword evidence="5 8" id="KW-0804">Transcription</keyword>
<dbReference type="Pfam" id="PF02045">
    <property type="entry name" value="CBFB_NFYA"/>
    <property type="match status" value="1"/>
</dbReference>
<accession>A0A7J6EG92</accession>
<dbReference type="GO" id="GO:0016602">
    <property type="term" value="C:CCAAT-binding factor complex"/>
    <property type="evidence" value="ECO:0007669"/>
    <property type="project" value="InterPro"/>
</dbReference>
<feature type="region of interest" description="Disordered" evidence="9">
    <location>
        <begin position="246"/>
        <end position="271"/>
    </location>
</feature>
<dbReference type="PROSITE" id="PS00686">
    <property type="entry name" value="NFYA_HAP2_1"/>
    <property type="match status" value="1"/>
</dbReference>
<proteinExistence type="inferred from homology"/>
<comment type="similarity">
    <text evidence="8">Belongs to the NFYA/HAP2 subunit family.</text>
</comment>